<dbReference type="GO" id="GO:0003677">
    <property type="term" value="F:DNA binding"/>
    <property type="evidence" value="ECO:0007669"/>
    <property type="project" value="UniProtKB-KW"/>
</dbReference>
<evidence type="ECO:0000256" key="5">
    <source>
        <dbReference type="ARBA" id="ARBA00023163"/>
    </source>
</evidence>
<evidence type="ECO:0000256" key="4">
    <source>
        <dbReference type="ARBA" id="ARBA00023125"/>
    </source>
</evidence>
<comment type="subcellular location">
    <subcellularLocation>
        <location evidence="1">Nucleus</location>
    </subcellularLocation>
</comment>
<evidence type="ECO:0000256" key="6">
    <source>
        <dbReference type="ARBA" id="ARBA00023242"/>
    </source>
</evidence>
<dbReference type="Pfam" id="PF00847">
    <property type="entry name" value="AP2"/>
    <property type="match status" value="1"/>
</dbReference>
<proteinExistence type="predicted"/>
<dbReference type="GO" id="GO:0005634">
    <property type="term" value="C:nucleus"/>
    <property type="evidence" value="ECO:0007669"/>
    <property type="project" value="UniProtKB-SubCell"/>
</dbReference>
<dbReference type="PANTHER" id="PTHR31677">
    <property type="entry name" value="AP2 DOMAIN CLASS TRANSCRIPTION FACTOR"/>
    <property type="match status" value="1"/>
</dbReference>
<evidence type="ECO:0000313" key="8">
    <source>
        <dbReference type="EMBL" id="GMH15826.1"/>
    </source>
</evidence>
<dbReference type="FunFam" id="3.30.730.10:FF:000001">
    <property type="entry name" value="Ethylene-responsive transcription factor 2"/>
    <property type="match status" value="1"/>
</dbReference>
<dbReference type="GO" id="GO:0009873">
    <property type="term" value="P:ethylene-activated signaling pathway"/>
    <property type="evidence" value="ECO:0007669"/>
    <property type="project" value="UniProtKB-KW"/>
</dbReference>
<dbReference type="Proteomes" id="UP001279734">
    <property type="component" value="Unassembled WGS sequence"/>
</dbReference>
<keyword evidence="3" id="KW-0805">Transcription regulation</keyword>
<dbReference type="GO" id="GO:0003700">
    <property type="term" value="F:DNA-binding transcription factor activity"/>
    <property type="evidence" value="ECO:0007669"/>
    <property type="project" value="InterPro"/>
</dbReference>
<keyword evidence="9" id="KW-1185">Reference proteome</keyword>
<dbReference type="SUPFAM" id="SSF54171">
    <property type="entry name" value="DNA-binding domain"/>
    <property type="match status" value="1"/>
</dbReference>
<dbReference type="SMART" id="SM00380">
    <property type="entry name" value="AP2"/>
    <property type="match status" value="1"/>
</dbReference>
<dbReference type="PANTHER" id="PTHR31677:SF228">
    <property type="entry name" value="ETHYLENE-RESPONSIVE TRANSCRIPTION FACTOR 10-RELATED"/>
    <property type="match status" value="1"/>
</dbReference>
<dbReference type="AlphaFoldDB" id="A0AAD3XTK4"/>
<evidence type="ECO:0000259" key="7">
    <source>
        <dbReference type="PROSITE" id="PS51032"/>
    </source>
</evidence>
<protein>
    <recommendedName>
        <fullName evidence="7">AP2/ERF domain-containing protein</fullName>
    </recommendedName>
</protein>
<dbReference type="CDD" id="cd00018">
    <property type="entry name" value="AP2"/>
    <property type="match status" value="1"/>
</dbReference>
<dbReference type="InterPro" id="IPR001471">
    <property type="entry name" value="AP2/ERF_dom"/>
</dbReference>
<evidence type="ECO:0000256" key="1">
    <source>
        <dbReference type="ARBA" id="ARBA00004123"/>
    </source>
</evidence>
<dbReference type="InterPro" id="IPR036955">
    <property type="entry name" value="AP2/ERF_dom_sf"/>
</dbReference>
<keyword evidence="4" id="KW-0238">DNA-binding</keyword>
<organism evidence="8 9">
    <name type="scientific">Nepenthes gracilis</name>
    <name type="common">Slender pitcher plant</name>
    <dbReference type="NCBI Taxonomy" id="150966"/>
    <lineage>
        <taxon>Eukaryota</taxon>
        <taxon>Viridiplantae</taxon>
        <taxon>Streptophyta</taxon>
        <taxon>Embryophyta</taxon>
        <taxon>Tracheophyta</taxon>
        <taxon>Spermatophyta</taxon>
        <taxon>Magnoliopsida</taxon>
        <taxon>eudicotyledons</taxon>
        <taxon>Gunneridae</taxon>
        <taxon>Pentapetalae</taxon>
        <taxon>Caryophyllales</taxon>
        <taxon>Nepenthaceae</taxon>
        <taxon>Nepenthes</taxon>
    </lineage>
</organism>
<evidence type="ECO:0000313" key="9">
    <source>
        <dbReference type="Proteomes" id="UP001279734"/>
    </source>
</evidence>
<name>A0AAD3XTK4_NEPGR</name>
<reference evidence="8" key="1">
    <citation type="submission" date="2023-05" db="EMBL/GenBank/DDBJ databases">
        <title>Nepenthes gracilis genome sequencing.</title>
        <authorList>
            <person name="Fukushima K."/>
        </authorList>
    </citation>
    <scope>NUCLEOTIDE SEQUENCE</scope>
    <source>
        <strain evidence="8">SING2019-196</strain>
    </source>
</reference>
<keyword evidence="5" id="KW-0804">Transcription</keyword>
<keyword evidence="2" id="KW-0936">Ethylene signaling pathway</keyword>
<dbReference type="Gene3D" id="3.30.730.10">
    <property type="entry name" value="AP2/ERF domain"/>
    <property type="match status" value="1"/>
</dbReference>
<evidence type="ECO:0000256" key="2">
    <source>
        <dbReference type="ARBA" id="ARBA00022745"/>
    </source>
</evidence>
<comment type="caution">
    <text evidence="8">The sequence shown here is derived from an EMBL/GenBank/DDBJ whole genome shotgun (WGS) entry which is preliminary data.</text>
</comment>
<dbReference type="InterPro" id="IPR016177">
    <property type="entry name" value="DNA-bd_dom_sf"/>
</dbReference>
<feature type="domain" description="AP2/ERF" evidence="7">
    <location>
        <begin position="18"/>
        <end position="75"/>
    </location>
</feature>
<dbReference type="PRINTS" id="PR00367">
    <property type="entry name" value="ETHRSPELEMNT"/>
</dbReference>
<dbReference type="EMBL" id="BSYO01000015">
    <property type="protein sequence ID" value="GMH15826.1"/>
    <property type="molecule type" value="Genomic_DNA"/>
</dbReference>
<keyword evidence="6" id="KW-0539">Nucleus</keyword>
<sequence length="270" mass="29503">MATKDMTGGGGRNAKEVHFRGVRKRPWGRYAAEIRDPTKKSRVWLGTFDTAEDAALAYDAAAREFRGHKAKTNFPLPSESIDERSIVKCNYYSKINLTSNNRSPSQSSVIESSSHEKFSTPALMVESLPLDLKLARGSASGSGSVRGFDSSLRFPFHHHHEAPVTPSPAIGSVLSGFTPIANQFYLIDATEHHKMANYSHSTRNLPQSQQKPPLKLNCGQAESNLRAPLGGGIQSDSDSSSIVDFLNQGLKTSRRLPDLDLNESPPLDLA</sequence>
<evidence type="ECO:0000256" key="3">
    <source>
        <dbReference type="ARBA" id="ARBA00023015"/>
    </source>
</evidence>
<accession>A0AAD3XTK4</accession>
<dbReference type="PROSITE" id="PS51032">
    <property type="entry name" value="AP2_ERF"/>
    <property type="match status" value="1"/>
</dbReference>
<gene>
    <name evidence="8" type="ORF">Nepgr_017667</name>
</gene>